<evidence type="ECO:0000313" key="3">
    <source>
        <dbReference type="EMBL" id="MFD2236534.1"/>
    </source>
</evidence>
<reference evidence="4" key="1">
    <citation type="journal article" date="2019" name="Int. J. Syst. Evol. Microbiol.">
        <title>The Global Catalogue of Microorganisms (GCM) 10K type strain sequencing project: providing services to taxonomists for standard genome sequencing and annotation.</title>
        <authorList>
            <consortium name="The Broad Institute Genomics Platform"/>
            <consortium name="The Broad Institute Genome Sequencing Center for Infectious Disease"/>
            <person name="Wu L."/>
            <person name="Ma J."/>
        </authorList>
    </citation>
    <scope>NUCLEOTIDE SEQUENCE [LARGE SCALE GENOMIC DNA]</scope>
    <source>
        <strain evidence="4">ZS-35-S2</strain>
    </source>
</reference>
<proteinExistence type="inferred from homology"/>
<dbReference type="Pfam" id="PF05443">
    <property type="entry name" value="ROS_MUCR"/>
    <property type="match status" value="1"/>
</dbReference>
<feature type="compositionally biased region" description="Low complexity" evidence="2">
    <location>
        <begin position="144"/>
        <end position="165"/>
    </location>
</feature>
<evidence type="ECO:0000313" key="4">
    <source>
        <dbReference type="Proteomes" id="UP001597371"/>
    </source>
</evidence>
<evidence type="ECO:0000256" key="2">
    <source>
        <dbReference type="SAM" id="MobiDB-lite"/>
    </source>
</evidence>
<keyword evidence="4" id="KW-1185">Reference proteome</keyword>
<sequence length="185" mass="19719">MSEVEKPNLTALTVQLLSAYVGNNAVPSGELADLIRSTRAALDEEAKPAAPAEPAHVPAVSVRASLASRDHILSMIDGKPYKSLKRHLSSHGLTPVEYRGRYNLPRDYPMVAQSYSEQRREVAKRLGLGRKPTEAVSDTVSNVAPEGAPEAAPAAPKRAKSSAQGAKREGRAARAPKAKPAQPVE</sequence>
<dbReference type="EMBL" id="JBHUIJ010000004">
    <property type="protein sequence ID" value="MFD2236534.1"/>
    <property type="molecule type" value="Genomic_DNA"/>
</dbReference>
<organism evidence="3 4">
    <name type="scientific">Aureimonas populi</name>
    <dbReference type="NCBI Taxonomy" id="1701758"/>
    <lineage>
        <taxon>Bacteria</taxon>
        <taxon>Pseudomonadati</taxon>
        <taxon>Pseudomonadota</taxon>
        <taxon>Alphaproteobacteria</taxon>
        <taxon>Hyphomicrobiales</taxon>
        <taxon>Aurantimonadaceae</taxon>
        <taxon>Aureimonas</taxon>
    </lineage>
</organism>
<feature type="region of interest" description="Disordered" evidence="2">
    <location>
        <begin position="126"/>
        <end position="185"/>
    </location>
</feature>
<gene>
    <name evidence="3" type="ORF">ACFSKQ_03525</name>
</gene>
<dbReference type="InterPro" id="IPR008807">
    <property type="entry name" value="ROS_MUCR"/>
</dbReference>
<accession>A0ABW5CGX9</accession>
<feature type="compositionally biased region" description="Low complexity" evidence="2">
    <location>
        <begin position="173"/>
        <end position="185"/>
    </location>
</feature>
<protein>
    <submittedName>
        <fullName evidence="3">MucR family transcriptional regulator</fullName>
    </submittedName>
</protein>
<comment type="similarity">
    <text evidence="1">Belongs to the ros/MucR family.</text>
</comment>
<comment type="caution">
    <text evidence="3">The sequence shown here is derived from an EMBL/GenBank/DDBJ whole genome shotgun (WGS) entry which is preliminary data.</text>
</comment>
<dbReference type="RefSeq" id="WP_209737839.1">
    <property type="nucleotide sequence ID" value="NZ_CP072611.1"/>
</dbReference>
<dbReference type="Gene3D" id="1.10.10.1550">
    <property type="entry name" value="ROS/MUCR transcriptional regulator protein"/>
    <property type="match status" value="1"/>
</dbReference>
<name>A0ABW5CGX9_9HYPH</name>
<dbReference type="Proteomes" id="UP001597371">
    <property type="component" value="Unassembled WGS sequence"/>
</dbReference>
<evidence type="ECO:0000256" key="1">
    <source>
        <dbReference type="ARBA" id="ARBA00007031"/>
    </source>
</evidence>
<dbReference type="InterPro" id="IPR041920">
    <property type="entry name" value="ROS/MUCR_sf"/>
</dbReference>